<evidence type="ECO:0000313" key="1">
    <source>
        <dbReference type="EMBL" id="CAH4035929.1"/>
    </source>
</evidence>
<dbReference type="Proteomes" id="UP001152562">
    <property type="component" value="Unassembled WGS sequence"/>
</dbReference>
<accession>A0A9P0XEW4</accession>
<protein>
    <submittedName>
        <fullName evidence="1">Uncharacterized protein</fullName>
    </submittedName>
</protein>
<proteinExistence type="predicted"/>
<dbReference type="AlphaFoldDB" id="A0A9P0XEW4"/>
<keyword evidence="2" id="KW-1185">Reference proteome</keyword>
<evidence type="ECO:0000313" key="2">
    <source>
        <dbReference type="Proteomes" id="UP001152562"/>
    </source>
</evidence>
<name>A0A9P0XEW4_PIEBR</name>
<reference evidence="1" key="1">
    <citation type="submission" date="2022-05" db="EMBL/GenBank/DDBJ databases">
        <authorList>
            <person name="Okamura Y."/>
        </authorList>
    </citation>
    <scope>NUCLEOTIDE SEQUENCE</scope>
</reference>
<dbReference type="EMBL" id="CALOZG010000051">
    <property type="protein sequence ID" value="CAH4035929.1"/>
    <property type="molecule type" value="Genomic_DNA"/>
</dbReference>
<gene>
    <name evidence="1" type="ORF">PIBRA_LOCUS11859</name>
</gene>
<sequence length="86" mass="9842">MTHDDKKRWKIRGRRGFVFQGNSSRTRVRSLFFVEVAFCASVCKGCTFDGLPALFSCYSNQLRINLKYEGHRRGYILPPGSICSFG</sequence>
<comment type="caution">
    <text evidence="1">The sequence shown here is derived from an EMBL/GenBank/DDBJ whole genome shotgun (WGS) entry which is preliminary data.</text>
</comment>
<organism evidence="1 2">
    <name type="scientific">Pieris brassicae</name>
    <name type="common">White butterfly</name>
    <name type="synonym">Large white butterfly</name>
    <dbReference type="NCBI Taxonomy" id="7116"/>
    <lineage>
        <taxon>Eukaryota</taxon>
        <taxon>Metazoa</taxon>
        <taxon>Ecdysozoa</taxon>
        <taxon>Arthropoda</taxon>
        <taxon>Hexapoda</taxon>
        <taxon>Insecta</taxon>
        <taxon>Pterygota</taxon>
        <taxon>Neoptera</taxon>
        <taxon>Endopterygota</taxon>
        <taxon>Lepidoptera</taxon>
        <taxon>Glossata</taxon>
        <taxon>Ditrysia</taxon>
        <taxon>Papilionoidea</taxon>
        <taxon>Pieridae</taxon>
        <taxon>Pierinae</taxon>
        <taxon>Pieris</taxon>
    </lineage>
</organism>